<keyword evidence="1" id="KW-0812">Transmembrane</keyword>
<reference evidence="2 3" key="1">
    <citation type="submission" date="2020-05" db="EMBL/GenBank/DDBJ databases">
        <title>MicrobeNet Type strains.</title>
        <authorList>
            <person name="Nicholson A.C."/>
        </authorList>
    </citation>
    <scope>NUCLEOTIDE SEQUENCE [LARGE SCALE GENOMIC DNA]</scope>
    <source>
        <strain evidence="2 3">JCM 14282</strain>
    </source>
</reference>
<proteinExistence type="predicted"/>
<feature type="transmembrane region" description="Helical" evidence="1">
    <location>
        <begin position="368"/>
        <end position="386"/>
    </location>
</feature>
<dbReference type="AlphaFoldDB" id="A0A7Y2M2Q5"/>
<evidence type="ECO:0000256" key="1">
    <source>
        <dbReference type="SAM" id="Phobius"/>
    </source>
</evidence>
<keyword evidence="3" id="KW-1185">Reference proteome</keyword>
<organism evidence="2 3">
    <name type="scientific">Microbacterium ulmi</name>
    <dbReference type="NCBI Taxonomy" id="179095"/>
    <lineage>
        <taxon>Bacteria</taxon>
        <taxon>Bacillati</taxon>
        <taxon>Actinomycetota</taxon>
        <taxon>Actinomycetes</taxon>
        <taxon>Micrococcales</taxon>
        <taxon>Microbacteriaceae</taxon>
        <taxon>Microbacterium</taxon>
    </lineage>
</organism>
<keyword evidence="1" id="KW-1133">Transmembrane helix</keyword>
<evidence type="ECO:0008006" key="4">
    <source>
        <dbReference type="Google" id="ProtNLM"/>
    </source>
</evidence>
<feature type="transmembrane region" description="Helical" evidence="1">
    <location>
        <begin position="177"/>
        <end position="192"/>
    </location>
</feature>
<dbReference type="EMBL" id="JABEMB010000026">
    <property type="protein sequence ID" value="NNH04924.1"/>
    <property type="molecule type" value="Genomic_DNA"/>
</dbReference>
<gene>
    <name evidence="2" type="ORF">HLA99_13810</name>
</gene>
<evidence type="ECO:0000313" key="3">
    <source>
        <dbReference type="Proteomes" id="UP000543598"/>
    </source>
</evidence>
<protein>
    <recommendedName>
        <fullName evidence="4">4-amino-4-deoxy-L-arabinose transferase</fullName>
    </recommendedName>
</protein>
<keyword evidence="1" id="KW-0472">Membrane</keyword>
<feature type="transmembrane region" description="Helical" evidence="1">
    <location>
        <begin position="337"/>
        <end position="356"/>
    </location>
</feature>
<name>A0A7Y2M2Q5_9MICO</name>
<feature type="transmembrane region" description="Helical" evidence="1">
    <location>
        <begin position="69"/>
        <end position="101"/>
    </location>
</feature>
<comment type="caution">
    <text evidence="2">The sequence shown here is derived from an EMBL/GenBank/DDBJ whole genome shotgun (WGS) entry which is preliminary data.</text>
</comment>
<feature type="transmembrane region" description="Helical" evidence="1">
    <location>
        <begin position="221"/>
        <end position="240"/>
    </location>
</feature>
<feature type="transmembrane region" description="Helical" evidence="1">
    <location>
        <begin position="308"/>
        <end position="331"/>
    </location>
</feature>
<feature type="transmembrane region" description="Helical" evidence="1">
    <location>
        <begin position="151"/>
        <end position="170"/>
    </location>
</feature>
<accession>A0A7Y2M2Q5</accession>
<feature type="transmembrane region" description="Helical" evidence="1">
    <location>
        <begin position="198"/>
        <end position="214"/>
    </location>
</feature>
<feature type="transmembrane region" description="Helical" evidence="1">
    <location>
        <begin position="113"/>
        <end position="131"/>
    </location>
</feature>
<evidence type="ECO:0000313" key="2">
    <source>
        <dbReference type="EMBL" id="NNH04924.1"/>
    </source>
</evidence>
<sequence>MPRWARELTAAVVALGVSLVVVSLVAGSARAELLFRDGDSLLTALVARSVAVGQPQDWAMSTVLFLPELAVFGILSLLGTGVAGTLALNGVLNLLALYGAFRVVSGSHARARAPIAGALAAFGAFALLAVLESSPSRDALELASLVATTTYYSATVIAAVASVGLVRRVLDDDARRSWPLWGVAGVAAASVLSNPLFAAWAGVPLVGVLGVIGLRRREPRAGWAIVALAAGCAAGFLGRIPLAPLIANTGAGYADPARWAESLAYYGQLAAERWGSSGGPAATALTLGLLSLGVACTVVLARRRAAAGVLVVAAVSWAMPLLVVGGAIALGTHAARYVQPLAFGTVLALAVLPELLPQPAGRAVRAAPLVAGIASALVVVGALASVPRLAHAVSHPDPDLACVVDWVDASGRTGAGQFWTVRLPKARVSDPRTLVQVDHRLDGYAWLVDRDDFSVGRVTFLVLDAQSPAFDLPGATTLDDADLVSCGRYTIADFGEPGLPLGPQRS</sequence>
<dbReference type="Proteomes" id="UP000543598">
    <property type="component" value="Unassembled WGS sequence"/>
</dbReference>
<feature type="transmembrane region" description="Helical" evidence="1">
    <location>
        <begin position="281"/>
        <end position="301"/>
    </location>
</feature>